<evidence type="ECO:0000313" key="3">
    <source>
        <dbReference type="Proteomes" id="UP000617340"/>
    </source>
</evidence>
<dbReference type="EMBL" id="JACSDZ010000020">
    <property type="protein sequence ID" value="KAF7382391.1"/>
    <property type="molecule type" value="Genomic_DNA"/>
</dbReference>
<gene>
    <name evidence="2" type="ORF">HZH68_015310</name>
</gene>
<proteinExistence type="predicted"/>
<evidence type="ECO:0000313" key="2">
    <source>
        <dbReference type="EMBL" id="KAF7382391.1"/>
    </source>
</evidence>
<feature type="region of interest" description="Disordered" evidence="1">
    <location>
        <begin position="1"/>
        <end position="21"/>
    </location>
</feature>
<keyword evidence="3" id="KW-1185">Reference proteome</keyword>
<organism evidence="2 3">
    <name type="scientific">Vespula germanica</name>
    <name type="common">German yellow jacket</name>
    <name type="synonym">Paravespula germanica</name>
    <dbReference type="NCBI Taxonomy" id="30212"/>
    <lineage>
        <taxon>Eukaryota</taxon>
        <taxon>Metazoa</taxon>
        <taxon>Ecdysozoa</taxon>
        <taxon>Arthropoda</taxon>
        <taxon>Hexapoda</taxon>
        <taxon>Insecta</taxon>
        <taxon>Pterygota</taxon>
        <taxon>Neoptera</taxon>
        <taxon>Endopterygota</taxon>
        <taxon>Hymenoptera</taxon>
        <taxon>Apocrita</taxon>
        <taxon>Aculeata</taxon>
        <taxon>Vespoidea</taxon>
        <taxon>Vespidae</taxon>
        <taxon>Vespinae</taxon>
        <taxon>Vespula</taxon>
    </lineage>
</organism>
<name>A0A834J762_VESGE</name>
<sequence>MGAGRNGSGNTGGIRRFTSEAKRRWRRMVSSRSDRTILETFDEKGRKVTRSEEYEEGEMRRDEERLEEGGGGSAGQRSTGYQAAQVESGIWLLRIYAV</sequence>
<dbReference type="AlphaFoldDB" id="A0A834J762"/>
<accession>A0A834J762</accession>
<protein>
    <submittedName>
        <fullName evidence="2">Uncharacterized protein</fullName>
    </submittedName>
</protein>
<evidence type="ECO:0000256" key="1">
    <source>
        <dbReference type="SAM" id="MobiDB-lite"/>
    </source>
</evidence>
<comment type="caution">
    <text evidence="2">The sequence shown here is derived from an EMBL/GenBank/DDBJ whole genome shotgun (WGS) entry which is preliminary data.</text>
</comment>
<feature type="region of interest" description="Disordered" evidence="1">
    <location>
        <begin position="44"/>
        <end position="81"/>
    </location>
</feature>
<dbReference type="Proteomes" id="UP000617340">
    <property type="component" value="Unassembled WGS sequence"/>
</dbReference>
<feature type="compositionally biased region" description="Gly residues" evidence="1">
    <location>
        <begin position="1"/>
        <end position="12"/>
    </location>
</feature>
<reference evidence="2" key="1">
    <citation type="journal article" date="2020" name="G3 (Bethesda)">
        <title>High-Quality Assemblies for Three Invasive Social Wasps from the &lt;i&gt;Vespula&lt;/i&gt; Genus.</title>
        <authorList>
            <person name="Harrop T.W.R."/>
            <person name="Guhlin J."/>
            <person name="McLaughlin G.M."/>
            <person name="Permina E."/>
            <person name="Stockwell P."/>
            <person name="Gilligan J."/>
            <person name="Le Lec M.F."/>
            <person name="Gruber M.A.M."/>
            <person name="Quinn O."/>
            <person name="Lovegrove M."/>
            <person name="Duncan E.J."/>
            <person name="Remnant E.J."/>
            <person name="Van Eeckhoven J."/>
            <person name="Graham B."/>
            <person name="Knapp R.A."/>
            <person name="Langford K.W."/>
            <person name="Kronenberg Z."/>
            <person name="Press M.O."/>
            <person name="Eacker S.M."/>
            <person name="Wilson-Rankin E.E."/>
            <person name="Purcell J."/>
            <person name="Lester P.J."/>
            <person name="Dearden P.K."/>
        </authorList>
    </citation>
    <scope>NUCLEOTIDE SEQUENCE</scope>
    <source>
        <strain evidence="2">Linc-1</strain>
    </source>
</reference>
<feature type="compositionally biased region" description="Basic and acidic residues" evidence="1">
    <location>
        <begin position="44"/>
        <end position="68"/>
    </location>
</feature>